<organism evidence="1 2">
    <name type="scientific">Hyalomma asiaticum</name>
    <name type="common">Tick</name>
    <dbReference type="NCBI Taxonomy" id="266040"/>
    <lineage>
        <taxon>Eukaryota</taxon>
        <taxon>Metazoa</taxon>
        <taxon>Ecdysozoa</taxon>
        <taxon>Arthropoda</taxon>
        <taxon>Chelicerata</taxon>
        <taxon>Arachnida</taxon>
        <taxon>Acari</taxon>
        <taxon>Parasitiformes</taxon>
        <taxon>Ixodida</taxon>
        <taxon>Ixodoidea</taxon>
        <taxon>Ixodidae</taxon>
        <taxon>Hyalomminae</taxon>
        <taxon>Hyalomma</taxon>
    </lineage>
</organism>
<sequence>MPVQAEGVAIALAIASNPSVIVLTDSQNACRNFNNGLIHNLALSVLTNHPPIHASVICFSGHQLLPGVNEVAHIGRKDFSRSWRYRFGSSAVAGLGLNRWADGQAACALHFARIYQSVPSVELEDIAWSPTACLVVPSSFLVQRGGTSFQPRDIFQRKTSKSSSHGFAIARTRRCWMTVHALAAGGWWCVFQCVYGETADATPFRRPAALSFELYRNKDDHRIPLACGGGLSVQAGAYSLKVTTAGRTTDLTWSLTSFFDDDSTVVHSFSDGWPVGDSVARITAASGFARPG</sequence>
<dbReference type="EMBL" id="CM023488">
    <property type="protein sequence ID" value="KAH6924807.1"/>
    <property type="molecule type" value="Genomic_DNA"/>
</dbReference>
<protein>
    <submittedName>
        <fullName evidence="1">Uncharacterized protein</fullName>
    </submittedName>
</protein>
<comment type="caution">
    <text evidence="1">The sequence shown here is derived from an EMBL/GenBank/DDBJ whole genome shotgun (WGS) entry which is preliminary data.</text>
</comment>
<reference evidence="1" key="1">
    <citation type="submission" date="2020-05" db="EMBL/GenBank/DDBJ databases">
        <title>Large-scale comparative analyses of tick genomes elucidate their genetic diversity and vector capacities.</title>
        <authorList>
            <person name="Jia N."/>
            <person name="Wang J."/>
            <person name="Shi W."/>
            <person name="Du L."/>
            <person name="Sun Y."/>
            <person name="Zhan W."/>
            <person name="Jiang J."/>
            <person name="Wang Q."/>
            <person name="Zhang B."/>
            <person name="Ji P."/>
            <person name="Sakyi L.B."/>
            <person name="Cui X."/>
            <person name="Yuan T."/>
            <person name="Jiang B."/>
            <person name="Yang W."/>
            <person name="Lam T.T.-Y."/>
            <person name="Chang Q."/>
            <person name="Ding S."/>
            <person name="Wang X."/>
            <person name="Zhu J."/>
            <person name="Ruan X."/>
            <person name="Zhao L."/>
            <person name="Wei J."/>
            <person name="Que T."/>
            <person name="Du C."/>
            <person name="Cheng J."/>
            <person name="Dai P."/>
            <person name="Han X."/>
            <person name="Huang E."/>
            <person name="Gao Y."/>
            <person name="Liu J."/>
            <person name="Shao H."/>
            <person name="Ye R."/>
            <person name="Li L."/>
            <person name="Wei W."/>
            <person name="Wang X."/>
            <person name="Wang C."/>
            <person name="Yang T."/>
            <person name="Huo Q."/>
            <person name="Li W."/>
            <person name="Guo W."/>
            <person name="Chen H."/>
            <person name="Zhou L."/>
            <person name="Ni X."/>
            <person name="Tian J."/>
            <person name="Zhou Y."/>
            <person name="Sheng Y."/>
            <person name="Liu T."/>
            <person name="Pan Y."/>
            <person name="Xia L."/>
            <person name="Li J."/>
            <person name="Zhao F."/>
            <person name="Cao W."/>
        </authorList>
    </citation>
    <scope>NUCLEOTIDE SEQUENCE</scope>
    <source>
        <strain evidence="1">Hyas-2018</strain>
    </source>
</reference>
<evidence type="ECO:0000313" key="1">
    <source>
        <dbReference type="EMBL" id="KAH6924807.1"/>
    </source>
</evidence>
<name>A0ACB7RSM1_HYAAI</name>
<keyword evidence="2" id="KW-1185">Reference proteome</keyword>
<dbReference type="Proteomes" id="UP000821845">
    <property type="component" value="Chromosome 8"/>
</dbReference>
<gene>
    <name evidence="1" type="ORF">HPB50_025137</name>
</gene>
<accession>A0ACB7RSM1</accession>
<proteinExistence type="predicted"/>
<evidence type="ECO:0000313" key="2">
    <source>
        <dbReference type="Proteomes" id="UP000821845"/>
    </source>
</evidence>